<evidence type="ECO:0000256" key="13">
    <source>
        <dbReference type="ARBA" id="ARBA00048254"/>
    </source>
</evidence>
<dbReference type="PROSITE" id="PS00603">
    <property type="entry name" value="TK_CELLULAR_TYPE"/>
    <property type="match status" value="1"/>
</dbReference>
<dbReference type="InterPro" id="IPR020633">
    <property type="entry name" value="Thymidine_kinase_CS"/>
</dbReference>
<dbReference type="NCBIfam" id="TIGR00756">
    <property type="entry name" value="PPR"/>
    <property type="match status" value="14"/>
</dbReference>
<evidence type="ECO:0000256" key="14">
    <source>
        <dbReference type="ARBA" id="ARBA00060693"/>
    </source>
</evidence>
<keyword evidence="9 16" id="KW-0418">Kinase</keyword>
<evidence type="ECO:0000256" key="6">
    <source>
        <dbReference type="ARBA" id="ARBA00022723"/>
    </source>
</evidence>
<dbReference type="InterPro" id="IPR001267">
    <property type="entry name" value="Thymidine_kinase"/>
</dbReference>
<protein>
    <recommendedName>
        <fullName evidence="3">thymidine kinase</fullName>
        <ecNumber evidence="3">2.7.1.21</ecNumber>
    </recommendedName>
</protein>
<keyword evidence="4" id="KW-0237">DNA synthesis</keyword>
<keyword evidence="11" id="KW-0067">ATP-binding</keyword>
<keyword evidence="17" id="KW-1185">Reference proteome</keyword>
<feature type="repeat" description="PPR" evidence="15">
    <location>
        <begin position="466"/>
        <end position="500"/>
    </location>
</feature>
<dbReference type="EMBL" id="JBFOLJ010000015">
    <property type="protein sequence ID" value="KAL2473534.1"/>
    <property type="molecule type" value="Genomic_DNA"/>
</dbReference>
<dbReference type="SUPFAM" id="SSF52540">
    <property type="entry name" value="P-loop containing nucleoside triphosphate hydrolases"/>
    <property type="match status" value="1"/>
</dbReference>
<evidence type="ECO:0000256" key="10">
    <source>
        <dbReference type="ARBA" id="ARBA00022833"/>
    </source>
</evidence>
<dbReference type="GO" id="GO:0042802">
    <property type="term" value="F:identical protein binding"/>
    <property type="evidence" value="ECO:0007669"/>
    <property type="project" value="UniProtKB-ARBA"/>
</dbReference>
<evidence type="ECO:0000256" key="12">
    <source>
        <dbReference type="ARBA" id="ARBA00025704"/>
    </source>
</evidence>
<dbReference type="Gene3D" id="3.30.60.20">
    <property type="match status" value="1"/>
</dbReference>
<dbReference type="PANTHER" id="PTHR45613:SF354">
    <property type="entry name" value="OS10G0368902 PROTEIN"/>
    <property type="match status" value="1"/>
</dbReference>
<evidence type="ECO:0000256" key="11">
    <source>
        <dbReference type="ARBA" id="ARBA00022840"/>
    </source>
</evidence>
<evidence type="ECO:0000256" key="5">
    <source>
        <dbReference type="ARBA" id="ARBA00022679"/>
    </source>
</evidence>
<dbReference type="GO" id="GO:0006950">
    <property type="term" value="P:response to stress"/>
    <property type="evidence" value="ECO:0007669"/>
    <property type="project" value="UniProtKB-ARBA"/>
</dbReference>
<feature type="repeat" description="PPR" evidence="15">
    <location>
        <begin position="638"/>
        <end position="672"/>
    </location>
</feature>
<dbReference type="SUPFAM" id="SSF57716">
    <property type="entry name" value="Glucocorticoid receptor-like (DNA-binding domain)"/>
    <property type="match status" value="1"/>
</dbReference>
<dbReference type="Gene3D" id="1.25.40.10">
    <property type="entry name" value="Tetratricopeptide repeat domain"/>
    <property type="match status" value="6"/>
</dbReference>
<dbReference type="GO" id="GO:0005524">
    <property type="term" value="F:ATP binding"/>
    <property type="evidence" value="ECO:0007669"/>
    <property type="project" value="UniProtKB-KW"/>
</dbReference>
<evidence type="ECO:0000256" key="8">
    <source>
        <dbReference type="ARBA" id="ARBA00022741"/>
    </source>
</evidence>
<sequence>MKSFLTFSPTLSNSAATPFSCYFHSNQSIILRKTSRHMLAAKSLHSPNFLSRIYVMHSLVNCAKPSNRDRIRSMYTEATSVSGEIHVIVGPMFAGKTTTLLRRIKLESSNGRNVAIIKSNKDTRYALDSIVTHDGEKLPCWPLADLSSFRQRLGPEAYDKLEVIGIDEAQFFEDLYDFCSKAADHDGKTIIVAGLDGDYLRRSFGGVLDIIPIADSVTKLTARCELCGERAFFTLRKTEETETELIAGAEVYMPVCRKHYVSGQVVKVAARTVLESQKFLRKTPTFPFSTLGINGSFSDGTESETEWERLLKPFDFRELRKSLNKITPFQLNKLLELPLDVPTSMELFQWAGSQKGYCHSFDVYSTLIDKVGSAGEFKIIDRLLMQMKEEGIVFTESLFIMIMRHYGRGGLPGQATRWLLDMRTTFSCEPTFKSYNVVLDILLAGNCPKVAPNVIYEMLSKGISPTVFTFARVMNALCKVKEVDSACSLLRDMTKYGCVPNSIVYQTLIHALSEANRVNEALKLLEEMFLMSCLPDVNTFNDVIIGLCRADRVHEAAKLVDRMLIRGFAPDAITYGVLMQGLCKTGQVDEAKALLKKVPDPNVILFNTLINGYVTHGRFEEAKSVLNENMSSTGWLPDVYTFSILIRGLCKKGFFASARHVVEEMSSKGCEPNVITYTILIDGFCKEGRLEEANDIMDEMSSKGLRLNTVGYNCLLSALCKDRKIQEAMELFSYMPSKGCKPDIFTFNSLIYGLCKIDKMEEALCMYRDMFTEGVIANTVTYNTLIHAFLRKGAIQEAFKLVNDMLFRGCPLDEFTYTGLIKALCQDGAIEKAVGLFEEMLRKGMNPKNKSCNILINGLCKAGKVQNALEYLREMIYRGLKPDIVTYNSLISGLFKTGRVEEALNLFDKLQSQGVCPDAVTYNILIGSYCKMGMLEEAYALLTRGVSSGLTPDNITWHILVTNLLKKILLATFKFHRPKSQVNTLGTGICRFNSHWCEYKGGQGLRCARKAAAAVWFHMPPLD</sequence>
<evidence type="ECO:0000256" key="4">
    <source>
        <dbReference type="ARBA" id="ARBA00022634"/>
    </source>
</evidence>
<evidence type="ECO:0000256" key="2">
    <source>
        <dbReference type="ARBA" id="ARBA00007626"/>
    </source>
</evidence>
<evidence type="ECO:0000256" key="15">
    <source>
        <dbReference type="PROSITE-ProRule" id="PRU00708"/>
    </source>
</evidence>
<comment type="similarity">
    <text evidence="2">Belongs to the PPR family. P subfamily.</text>
</comment>
<organism evidence="16 17">
    <name type="scientific">Forsythia ovata</name>
    <dbReference type="NCBI Taxonomy" id="205694"/>
    <lineage>
        <taxon>Eukaryota</taxon>
        <taxon>Viridiplantae</taxon>
        <taxon>Streptophyta</taxon>
        <taxon>Embryophyta</taxon>
        <taxon>Tracheophyta</taxon>
        <taxon>Spermatophyta</taxon>
        <taxon>Magnoliopsida</taxon>
        <taxon>eudicotyledons</taxon>
        <taxon>Gunneridae</taxon>
        <taxon>Pentapetalae</taxon>
        <taxon>asterids</taxon>
        <taxon>lamiids</taxon>
        <taxon>Lamiales</taxon>
        <taxon>Oleaceae</taxon>
        <taxon>Forsythieae</taxon>
        <taxon>Forsythia</taxon>
    </lineage>
</organism>
<keyword evidence="6" id="KW-0479">Metal-binding</keyword>
<feature type="repeat" description="PPR" evidence="15">
    <location>
        <begin position="501"/>
        <end position="535"/>
    </location>
</feature>
<dbReference type="FunFam" id="1.25.40.10:FF:000294">
    <property type="entry name" value="Pentatricopeptide repeat-containing protein At1g09900"/>
    <property type="match status" value="1"/>
</dbReference>
<evidence type="ECO:0000256" key="1">
    <source>
        <dbReference type="ARBA" id="ARBA00007587"/>
    </source>
</evidence>
<dbReference type="Pfam" id="PF13041">
    <property type="entry name" value="PPR_2"/>
    <property type="match status" value="6"/>
</dbReference>
<dbReference type="GO" id="GO:0004797">
    <property type="term" value="F:thymidine kinase activity"/>
    <property type="evidence" value="ECO:0007669"/>
    <property type="project" value="UniProtKB-EC"/>
</dbReference>
<dbReference type="InterPro" id="IPR027417">
    <property type="entry name" value="P-loop_NTPase"/>
</dbReference>
<dbReference type="GO" id="GO:0071897">
    <property type="term" value="P:DNA biosynthetic process"/>
    <property type="evidence" value="ECO:0007669"/>
    <property type="project" value="UniProtKB-KW"/>
</dbReference>
<keyword evidence="8" id="KW-0547">Nucleotide-binding</keyword>
<gene>
    <name evidence="16" type="ORF">Fot_49270</name>
</gene>
<dbReference type="PROSITE" id="PS51375">
    <property type="entry name" value="PPR"/>
    <property type="match status" value="14"/>
</dbReference>
<dbReference type="Gene3D" id="3.40.50.300">
    <property type="entry name" value="P-loop containing nucleotide triphosphate hydrolases"/>
    <property type="match status" value="1"/>
</dbReference>
<dbReference type="Pfam" id="PF01535">
    <property type="entry name" value="PPR"/>
    <property type="match status" value="2"/>
</dbReference>
<comment type="similarity">
    <text evidence="1">Belongs to the thymidine kinase family.</text>
</comment>
<feature type="repeat" description="PPR" evidence="15">
    <location>
        <begin position="813"/>
        <end position="847"/>
    </location>
</feature>
<feature type="repeat" description="PPR" evidence="15">
    <location>
        <begin position="673"/>
        <end position="707"/>
    </location>
</feature>
<name>A0ABD1QCE8_9LAMI</name>
<dbReference type="PANTHER" id="PTHR45613">
    <property type="entry name" value="PENTATRICOPEPTIDE REPEAT-CONTAINING PROTEIN"/>
    <property type="match status" value="1"/>
</dbReference>
<feature type="repeat" description="PPR" evidence="15">
    <location>
        <begin position="602"/>
        <end position="637"/>
    </location>
</feature>
<dbReference type="Pfam" id="PF00265">
    <property type="entry name" value="TK"/>
    <property type="match status" value="1"/>
</dbReference>
<dbReference type="InterPro" id="IPR002885">
    <property type="entry name" value="PPR_rpt"/>
</dbReference>
<feature type="repeat" description="PPR" evidence="15">
    <location>
        <begin position="536"/>
        <end position="570"/>
    </location>
</feature>
<dbReference type="AlphaFoldDB" id="A0ABD1QCE8"/>
<comment type="catalytic activity">
    <reaction evidence="13">
        <text>thymidine + ATP = dTMP + ADP + H(+)</text>
        <dbReference type="Rhea" id="RHEA:19129"/>
        <dbReference type="ChEBI" id="CHEBI:15378"/>
        <dbReference type="ChEBI" id="CHEBI:17748"/>
        <dbReference type="ChEBI" id="CHEBI:30616"/>
        <dbReference type="ChEBI" id="CHEBI:63528"/>
        <dbReference type="ChEBI" id="CHEBI:456216"/>
        <dbReference type="EC" id="2.7.1.21"/>
    </reaction>
</comment>
<keyword evidence="7" id="KW-0677">Repeat</keyword>
<accession>A0ABD1QCE8</accession>
<evidence type="ECO:0000256" key="7">
    <source>
        <dbReference type="ARBA" id="ARBA00022737"/>
    </source>
</evidence>
<dbReference type="SUPFAM" id="SSF48452">
    <property type="entry name" value="TPR-like"/>
    <property type="match status" value="1"/>
</dbReference>
<proteinExistence type="inferred from homology"/>
<comment type="pathway">
    <text evidence="14">Pyrimidine metabolism.</text>
</comment>
<feature type="repeat" description="PPR" evidence="15">
    <location>
        <begin position="778"/>
        <end position="812"/>
    </location>
</feature>
<reference evidence="17" key="1">
    <citation type="submission" date="2024-07" db="EMBL/GenBank/DDBJ databases">
        <title>Two chromosome-level genome assemblies of Korean endemic species Abeliophyllum distichum and Forsythia ovata (Oleaceae).</title>
        <authorList>
            <person name="Jang H."/>
        </authorList>
    </citation>
    <scope>NUCLEOTIDE SEQUENCE [LARGE SCALE GENOMIC DNA]</scope>
</reference>
<keyword evidence="5" id="KW-0808">Transferase</keyword>
<dbReference type="EC" id="2.7.1.21" evidence="3"/>
<feature type="repeat" description="PPR" evidence="15">
    <location>
        <begin position="743"/>
        <end position="777"/>
    </location>
</feature>
<feature type="repeat" description="PPR" evidence="15">
    <location>
        <begin position="883"/>
        <end position="917"/>
    </location>
</feature>
<dbReference type="Pfam" id="PF12854">
    <property type="entry name" value="PPR_1"/>
    <property type="match status" value="1"/>
</dbReference>
<dbReference type="FunFam" id="3.40.50.300:FF:000948">
    <property type="entry name" value="Thymidine kinase"/>
    <property type="match status" value="1"/>
</dbReference>
<comment type="caution">
    <text evidence="16">The sequence shown here is derived from an EMBL/GenBank/DDBJ whole genome shotgun (WGS) entry which is preliminary data.</text>
</comment>
<feature type="repeat" description="PPR" evidence="15">
    <location>
        <begin position="571"/>
        <end position="601"/>
    </location>
</feature>
<keyword evidence="10" id="KW-0862">Zinc</keyword>
<dbReference type="InterPro" id="IPR011990">
    <property type="entry name" value="TPR-like_helical_dom_sf"/>
</dbReference>
<evidence type="ECO:0000256" key="3">
    <source>
        <dbReference type="ARBA" id="ARBA00012118"/>
    </source>
</evidence>
<feature type="repeat" description="PPR" evidence="15">
    <location>
        <begin position="708"/>
        <end position="742"/>
    </location>
</feature>
<dbReference type="Proteomes" id="UP001604277">
    <property type="component" value="Unassembled WGS sequence"/>
</dbReference>
<dbReference type="GO" id="GO:0046872">
    <property type="term" value="F:metal ion binding"/>
    <property type="evidence" value="ECO:0007669"/>
    <property type="project" value="UniProtKB-KW"/>
</dbReference>
<feature type="repeat" description="PPR" evidence="15">
    <location>
        <begin position="848"/>
        <end position="882"/>
    </location>
</feature>
<feature type="repeat" description="PPR" evidence="15">
    <location>
        <begin position="918"/>
        <end position="952"/>
    </location>
</feature>
<comment type="pathway">
    <text evidence="12">Purine metabolism.</text>
</comment>
<evidence type="ECO:0000313" key="16">
    <source>
        <dbReference type="EMBL" id="KAL2473534.1"/>
    </source>
</evidence>
<evidence type="ECO:0000313" key="17">
    <source>
        <dbReference type="Proteomes" id="UP001604277"/>
    </source>
</evidence>
<evidence type="ECO:0000256" key="9">
    <source>
        <dbReference type="ARBA" id="ARBA00022777"/>
    </source>
</evidence>
<dbReference type="FunFam" id="3.30.60.20:FF:000051">
    <property type="entry name" value="Thymidine kinase"/>
    <property type="match status" value="1"/>
</dbReference>